<dbReference type="InterPro" id="IPR006619">
    <property type="entry name" value="PGRP_domain_met/bac"/>
</dbReference>
<dbReference type="RefSeq" id="WP_075443328.1">
    <property type="nucleotide sequence ID" value="NZ_FOQK01000011.1"/>
</dbReference>
<dbReference type="InterPro" id="IPR002502">
    <property type="entry name" value="Amidase_domain"/>
</dbReference>
<dbReference type="SUPFAM" id="SSF55846">
    <property type="entry name" value="N-acetylmuramoyl-L-alanine amidase-like"/>
    <property type="match status" value="1"/>
</dbReference>
<dbReference type="SMART" id="SM00644">
    <property type="entry name" value="Ami_2"/>
    <property type="match status" value="1"/>
</dbReference>
<dbReference type="OrthoDB" id="9812621at2"/>
<dbReference type="InterPro" id="IPR036505">
    <property type="entry name" value="Amidase/PGRP_sf"/>
</dbReference>
<dbReference type="EMBL" id="FOQK01000011">
    <property type="protein sequence ID" value="SFI00517.1"/>
    <property type="molecule type" value="Genomic_DNA"/>
</dbReference>
<feature type="domain" description="Peptidoglycan recognition protein family" evidence="3">
    <location>
        <begin position="32"/>
        <end position="167"/>
    </location>
</feature>
<evidence type="ECO:0000313" key="4">
    <source>
        <dbReference type="EMBL" id="SFI00517.1"/>
    </source>
</evidence>
<feature type="domain" description="N-acetylmuramoyl-L-alanine amidase" evidence="2">
    <location>
        <begin position="39"/>
        <end position="173"/>
    </location>
</feature>
<dbReference type="GO" id="GO:0008745">
    <property type="term" value="F:N-acetylmuramoyl-L-alanine amidase activity"/>
    <property type="evidence" value="ECO:0007669"/>
    <property type="project" value="InterPro"/>
</dbReference>
<dbReference type="Gene3D" id="3.40.80.10">
    <property type="entry name" value="Peptidoglycan recognition protein-like"/>
    <property type="match status" value="1"/>
</dbReference>
<protein>
    <submittedName>
        <fullName evidence="4">N-acetylmuramoyl-L-alanine amidase</fullName>
    </submittedName>
</protein>
<organism evidence="4 5">
    <name type="scientific">Selenomonas ruminantium</name>
    <dbReference type="NCBI Taxonomy" id="971"/>
    <lineage>
        <taxon>Bacteria</taxon>
        <taxon>Bacillati</taxon>
        <taxon>Bacillota</taxon>
        <taxon>Negativicutes</taxon>
        <taxon>Selenomonadales</taxon>
        <taxon>Selenomonadaceae</taxon>
        <taxon>Selenomonas</taxon>
    </lineage>
</organism>
<dbReference type="AlphaFoldDB" id="A0A1I3ENF2"/>
<dbReference type="PANTHER" id="PTHR11022">
    <property type="entry name" value="PEPTIDOGLYCAN RECOGNITION PROTEIN"/>
    <property type="match status" value="1"/>
</dbReference>
<dbReference type="Pfam" id="PF01510">
    <property type="entry name" value="Amidase_2"/>
    <property type="match status" value="1"/>
</dbReference>
<dbReference type="CDD" id="cd06583">
    <property type="entry name" value="PGRP"/>
    <property type="match status" value="1"/>
</dbReference>
<proteinExistence type="inferred from homology"/>
<evidence type="ECO:0000259" key="2">
    <source>
        <dbReference type="SMART" id="SM00644"/>
    </source>
</evidence>
<dbReference type="InterPro" id="IPR015510">
    <property type="entry name" value="PGRP"/>
</dbReference>
<evidence type="ECO:0000256" key="1">
    <source>
        <dbReference type="ARBA" id="ARBA00007553"/>
    </source>
</evidence>
<accession>A0A1I3ENF2</accession>
<dbReference type="GO" id="GO:0009253">
    <property type="term" value="P:peptidoglycan catabolic process"/>
    <property type="evidence" value="ECO:0007669"/>
    <property type="project" value="InterPro"/>
</dbReference>
<evidence type="ECO:0000313" key="5">
    <source>
        <dbReference type="Proteomes" id="UP000183639"/>
    </source>
</evidence>
<reference evidence="4 5" key="1">
    <citation type="submission" date="2016-10" db="EMBL/GenBank/DDBJ databases">
        <authorList>
            <person name="de Groot N.N."/>
        </authorList>
    </citation>
    <scope>NUCLEOTIDE SEQUENCE [LARGE SCALE GENOMIC DNA]</scope>
    <source>
        <strain evidence="4 5">Z108</strain>
    </source>
</reference>
<gene>
    <name evidence="4" type="ORF">SAMN04487861_1113</name>
</gene>
<dbReference type="SMART" id="SM00701">
    <property type="entry name" value="PGRP"/>
    <property type="match status" value="1"/>
</dbReference>
<name>A0A1I3ENF2_SELRU</name>
<evidence type="ECO:0000259" key="3">
    <source>
        <dbReference type="SMART" id="SM00701"/>
    </source>
</evidence>
<dbReference type="GO" id="GO:0008270">
    <property type="term" value="F:zinc ion binding"/>
    <property type="evidence" value="ECO:0007669"/>
    <property type="project" value="InterPro"/>
</dbReference>
<comment type="similarity">
    <text evidence="1">Belongs to the N-acetylmuramoyl-L-alanine amidase 2 family.</text>
</comment>
<dbReference type="PANTHER" id="PTHR11022:SF41">
    <property type="entry name" value="PEPTIDOGLYCAN-RECOGNITION PROTEIN LC-RELATED"/>
    <property type="match status" value="1"/>
</dbReference>
<dbReference type="Proteomes" id="UP000183639">
    <property type="component" value="Unassembled WGS sequence"/>
</dbReference>
<sequence>MNRREFLYYSAALLLGQMAGGQKLAEAAYYEPMIYKRFFQFTEYEERPGTEFLVIHHTGFPNEDKDSTAAAIHKFHQQERKWAGIGYHYLIRKNGMIEQGRRPEAVGAHASHYNKKSVGICLAGNFEIGKPTEAQMDAVKELCRWLCRKYDLDARQKGVIVGHRDLNDTLCPGKHLYKRLGEIRRFCAAV</sequence>